<dbReference type="InterPro" id="IPR011990">
    <property type="entry name" value="TPR-like_helical_dom_sf"/>
</dbReference>
<evidence type="ECO:0000256" key="1">
    <source>
        <dbReference type="ARBA" id="ARBA00022737"/>
    </source>
</evidence>
<evidence type="ECO:0000256" key="2">
    <source>
        <dbReference type="SAM" id="MobiDB-lite"/>
    </source>
</evidence>
<dbReference type="InterPro" id="IPR002885">
    <property type="entry name" value="PPR_rpt"/>
</dbReference>
<organism evidence="4 5">
    <name type="scientific">Hyaloscypha bicolor E</name>
    <dbReference type="NCBI Taxonomy" id="1095630"/>
    <lineage>
        <taxon>Eukaryota</taxon>
        <taxon>Fungi</taxon>
        <taxon>Dikarya</taxon>
        <taxon>Ascomycota</taxon>
        <taxon>Pezizomycotina</taxon>
        <taxon>Leotiomycetes</taxon>
        <taxon>Helotiales</taxon>
        <taxon>Hyaloscyphaceae</taxon>
        <taxon>Hyaloscypha</taxon>
        <taxon>Hyaloscypha bicolor</taxon>
    </lineage>
</organism>
<dbReference type="Pfam" id="PF01535">
    <property type="entry name" value="PPR"/>
    <property type="match status" value="1"/>
</dbReference>
<protein>
    <recommendedName>
        <fullName evidence="3">Pentatricopeptide repeat-containing protein-mitochondrial domain-containing protein</fullName>
    </recommendedName>
</protein>
<gene>
    <name evidence="4" type="ORF">K444DRAFT_575879</name>
</gene>
<feature type="domain" description="Pentatricopeptide repeat-containing protein-mitochondrial" evidence="3">
    <location>
        <begin position="325"/>
        <end position="456"/>
    </location>
</feature>
<dbReference type="InterPro" id="IPR057027">
    <property type="entry name" value="TPR_mt"/>
</dbReference>
<evidence type="ECO:0000259" key="3">
    <source>
        <dbReference type="Pfam" id="PF23276"/>
    </source>
</evidence>
<reference evidence="4 5" key="1">
    <citation type="submission" date="2016-04" db="EMBL/GenBank/DDBJ databases">
        <title>A degradative enzymes factory behind the ericoid mycorrhizal symbiosis.</title>
        <authorList>
            <consortium name="DOE Joint Genome Institute"/>
            <person name="Martino E."/>
            <person name="Morin E."/>
            <person name="Grelet G."/>
            <person name="Kuo A."/>
            <person name="Kohler A."/>
            <person name="Daghino S."/>
            <person name="Barry K."/>
            <person name="Choi C."/>
            <person name="Cichocki N."/>
            <person name="Clum A."/>
            <person name="Copeland A."/>
            <person name="Hainaut M."/>
            <person name="Haridas S."/>
            <person name="Labutti K."/>
            <person name="Lindquist E."/>
            <person name="Lipzen A."/>
            <person name="Khouja H.-R."/>
            <person name="Murat C."/>
            <person name="Ohm R."/>
            <person name="Olson A."/>
            <person name="Spatafora J."/>
            <person name="Veneault-Fourrey C."/>
            <person name="Henrissat B."/>
            <person name="Grigoriev I."/>
            <person name="Martin F."/>
            <person name="Perotto S."/>
        </authorList>
    </citation>
    <scope>NUCLEOTIDE SEQUENCE [LARGE SCALE GENOMIC DNA]</scope>
    <source>
        <strain evidence="4 5">E</strain>
    </source>
</reference>
<dbReference type="STRING" id="1095630.A0A2J6SHY7"/>
<evidence type="ECO:0000313" key="4">
    <source>
        <dbReference type="EMBL" id="PMD50384.1"/>
    </source>
</evidence>
<dbReference type="PANTHER" id="PTHR47941">
    <property type="entry name" value="PENTATRICOPEPTIDE REPEAT-CONTAINING PROTEIN 3, MITOCHONDRIAL"/>
    <property type="match status" value="1"/>
</dbReference>
<dbReference type="OrthoDB" id="747253at2759"/>
<accession>A0A2J6SHY7</accession>
<feature type="region of interest" description="Disordered" evidence="2">
    <location>
        <begin position="27"/>
        <end position="54"/>
    </location>
</feature>
<dbReference type="EMBL" id="KZ613913">
    <property type="protein sequence ID" value="PMD50384.1"/>
    <property type="molecule type" value="Genomic_DNA"/>
</dbReference>
<dbReference type="Gene3D" id="1.25.40.10">
    <property type="entry name" value="Tetratricopeptide repeat domain"/>
    <property type="match status" value="2"/>
</dbReference>
<proteinExistence type="predicted"/>
<evidence type="ECO:0000313" key="5">
    <source>
        <dbReference type="Proteomes" id="UP000235371"/>
    </source>
</evidence>
<dbReference type="Proteomes" id="UP000235371">
    <property type="component" value="Unassembled WGS sequence"/>
</dbReference>
<keyword evidence="5" id="KW-1185">Reference proteome</keyword>
<dbReference type="AlphaFoldDB" id="A0A2J6SHY7"/>
<dbReference type="Pfam" id="PF23276">
    <property type="entry name" value="TPR_24"/>
    <property type="match status" value="1"/>
</dbReference>
<keyword evidence="1" id="KW-0677">Repeat</keyword>
<name>A0A2J6SHY7_9HELO</name>
<dbReference type="RefSeq" id="XP_024727288.1">
    <property type="nucleotide sequence ID" value="XM_024877494.1"/>
</dbReference>
<dbReference type="InParanoid" id="A0A2J6SHY7"/>
<sequence>MPTTRIPIDGLWRCLCPAINTITSAHPIPSRAIPGKAPITPNPSVRPRTRRFHSSTRPQALWGGGWASRPDFATGVEDKSRTIPPRNEESYHSIVPKVKVTNRVDNYEIAKLHGKLRQLCTEIGAYHRIAELVEFLIREKGEKPALIHYDALIRANVDAEFGSAEVVKDILVEMKQEGIAVDSGLYHGVLQVLAIHPDYLLREQIMQEMKERWFGLSPEGWHHLVVGLIRDRQYEVAMDKLEQMQSDEIMVQPWLYDVFMFQLCEAEELDEAFKLLQYRFHTQRSGILPSVWYYLLDKFSNDFHYEGTKFIWKCRIETSDMVPSDGMCLSTLNLAARHSDPPLATSCIRILSKRQSALSPYHYEALLTAYVGVQDLRTAFRILTIMTKAGVLPDISTTRPLFLYLTSSESLPLHAWSILTSLCEAGNVIPIAAINVILESLNVLGKVDEAISVYKKLHDICEEGPNTETFNILLQGVSKQKDKKDLAMFLAAEMAALRVKADRLTYDRLILSCLQVDDYEDAFRYLEEMILVGQGQEVEDGKKGWWMRTGTAQELVRRCVVSKDERAWDLLDEMTERGMANHKLRGWANTQWAEFTREAKAAVTSGGDI</sequence>
<dbReference type="GeneID" id="36585571"/>